<dbReference type="Pfam" id="PF00076">
    <property type="entry name" value="RRM_1"/>
    <property type="match status" value="1"/>
</dbReference>
<dbReference type="InterPro" id="IPR022023">
    <property type="entry name" value="U1snRNP70_N"/>
</dbReference>
<dbReference type="FunFam" id="3.30.70.330:FF:000298">
    <property type="entry name" value="U1 small nuclear ribonucleoprotein 70 kDa"/>
    <property type="match status" value="1"/>
</dbReference>
<reference evidence="7 8" key="1">
    <citation type="journal article" date="2018" name="Nat. Ecol. Evol.">
        <title>Pezizomycetes genomes reveal the molecular basis of ectomycorrhizal truffle lifestyle.</title>
        <authorList>
            <person name="Murat C."/>
            <person name="Payen T."/>
            <person name="Noel B."/>
            <person name="Kuo A."/>
            <person name="Morin E."/>
            <person name="Chen J."/>
            <person name="Kohler A."/>
            <person name="Krizsan K."/>
            <person name="Balestrini R."/>
            <person name="Da Silva C."/>
            <person name="Montanini B."/>
            <person name="Hainaut M."/>
            <person name="Levati E."/>
            <person name="Barry K.W."/>
            <person name="Belfiori B."/>
            <person name="Cichocki N."/>
            <person name="Clum A."/>
            <person name="Dockter R.B."/>
            <person name="Fauchery L."/>
            <person name="Guy J."/>
            <person name="Iotti M."/>
            <person name="Le Tacon F."/>
            <person name="Lindquist E.A."/>
            <person name="Lipzen A."/>
            <person name="Malagnac F."/>
            <person name="Mello A."/>
            <person name="Molinier V."/>
            <person name="Miyauchi S."/>
            <person name="Poulain J."/>
            <person name="Riccioni C."/>
            <person name="Rubini A."/>
            <person name="Sitrit Y."/>
            <person name="Splivallo R."/>
            <person name="Traeger S."/>
            <person name="Wang M."/>
            <person name="Zifcakova L."/>
            <person name="Wipf D."/>
            <person name="Zambonelli A."/>
            <person name="Paolocci F."/>
            <person name="Nowrousian M."/>
            <person name="Ottonello S."/>
            <person name="Baldrian P."/>
            <person name="Spatafora J.W."/>
            <person name="Henrissat B."/>
            <person name="Nagy L.G."/>
            <person name="Aury J.M."/>
            <person name="Wincker P."/>
            <person name="Grigoriev I.V."/>
            <person name="Bonfante P."/>
            <person name="Martin F.M."/>
        </authorList>
    </citation>
    <scope>NUCLEOTIDE SEQUENCE [LARGE SCALE GENOMIC DNA]</scope>
    <source>
        <strain evidence="7 8">RN42</strain>
    </source>
</reference>
<evidence type="ECO:0000256" key="2">
    <source>
        <dbReference type="ARBA" id="ARBA00022884"/>
    </source>
</evidence>
<feature type="non-terminal residue" evidence="7">
    <location>
        <position position="197"/>
    </location>
</feature>
<evidence type="ECO:0000256" key="3">
    <source>
        <dbReference type="ARBA" id="ARBA00023242"/>
    </source>
</evidence>
<evidence type="ECO:0000313" key="7">
    <source>
        <dbReference type="EMBL" id="RPA80774.1"/>
    </source>
</evidence>
<comment type="subcellular location">
    <subcellularLocation>
        <location evidence="1">Nucleus</location>
    </subcellularLocation>
</comment>
<organism evidence="7 8">
    <name type="scientific">Ascobolus immersus RN42</name>
    <dbReference type="NCBI Taxonomy" id="1160509"/>
    <lineage>
        <taxon>Eukaryota</taxon>
        <taxon>Fungi</taxon>
        <taxon>Dikarya</taxon>
        <taxon>Ascomycota</taxon>
        <taxon>Pezizomycotina</taxon>
        <taxon>Pezizomycetes</taxon>
        <taxon>Pezizales</taxon>
        <taxon>Ascobolaceae</taxon>
        <taxon>Ascobolus</taxon>
    </lineage>
</organism>
<accession>A0A3N4IGI2</accession>
<evidence type="ECO:0000313" key="8">
    <source>
        <dbReference type="Proteomes" id="UP000275078"/>
    </source>
</evidence>
<dbReference type="Proteomes" id="UP000275078">
    <property type="component" value="Unassembled WGS sequence"/>
</dbReference>
<dbReference type="GO" id="GO:0030619">
    <property type="term" value="F:U1 snRNA binding"/>
    <property type="evidence" value="ECO:0007669"/>
    <property type="project" value="InterPro"/>
</dbReference>
<protein>
    <submittedName>
        <fullName evidence="7">RNA-binding domain-containing protein</fullName>
    </submittedName>
</protein>
<dbReference type="STRING" id="1160509.A0A3N4IGI2"/>
<evidence type="ECO:0000259" key="6">
    <source>
        <dbReference type="PROSITE" id="PS50102"/>
    </source>
</evidence>
<evidence type="ECO:0000256" key="5">
    <source>
        <dbReference type="PROSITE-ProRule" id="PRU00176"/>
    </source>
</evidence>
<dbReference type="GO" id="GO:0005685">
    <property type="term" value="C:U1 snRNP"/>
    <property type="evidence" value="ECO:0007669"/>
    <property type="project" value="TreeGrafter"/>
</dbReference>
<dbReference type="Gene3D" id="3.30.70.330">
    <property type="match status" value="1"/>
</dbReference>
<dbReference type="GO" id="GO:0000398">
    <property type="term" value="P:mRNA splicing, via spliceosome"/>
    <property type="evidence" value="ECO:0007669"/>
    <property type="project" value="TreeGrafter"/>
</dbReference>
<evidence type="ECO:0000256" key="4">
    <source>
        <dbReference type="ARBA" id="ARBA00023274"/>
    </source>
</evidence>
<feature type="domain" description="RRM" evidence="6">
    <location>
        <begin position="102"/>
        <end position="180"/>
    </location>
</feature>
<sequence>MTDKLPPNLLVLFQPRPPLRYLPPCDIAPGERRTPVVSGVAQYLEELRKPDPDYVPTETLQQQRENHRENKKKAHQAKLEEGIKKCRYDPTHDVHIRGDPFRTLFVARLSYEVTQQDLEREFGRFGPIERIRLVKDKNSNKPRGYAFILYERDKDMKAAFKETDGLRIKDRRIVVDVERGRTTKGWKPRRLGGGLGG</sequence>
<dbReference type="PROSITE" id="PS50102">
    <property type="entry name" value="RRM"/>
    <property type="match status" value="1"/>
</dbReference>
<gene>
    <name evidence="7" type="ORF">BJ508DRAFT_209952</name>
</gene>
<dbReference type="InterPro" id="IPR000504">
    <property type="entry name" value="RRM_dom"/>
</dbReference>
<dbReference type="Pfam" id="PF12220">
    <property type="entry name" value="U1snRNP70_N"/>
    <property type="match status" value="1"/>
</dbReference>
<keyword evidence="4" id="KW-0687">Ribonucleoprotein</keyword>
<dbReference type="SMART" id="SM00360">
    <property type="entry name" value="RRM"/>
    <property type="match status" value="1"/>
</dbReference>
<dbReference type="InterPro" id="IPR034143">
    <property type="entry name" value="snRNP70_RRM"/>
</dbReference>
<dbReference type="OrthoDB" id="4207594at2759"/>
<dbReference type="PANTHER" id="PTHR13952:SF5">
    <property type="entry name" value="U1 SMALL NUCLEAR RIBONUCLEOPROTEIN 70 KDA"/>
    <property type="match status" value="1"/>
</dbReference>
<dbReference type="PANTHER" id="PTHR13952">
    <property type="entry name" value="U1 SMALL NUCLEAR RIBONUCLEOPROTEIN 70 KD"/>
    <property type="match status" value="1"/>
</dbReference>
<proteinExistence type="predicted"/>
<dbReference type="InterPro" id="IPR051183">
    <property type="entry name" value="U1_U11-U12_snRNP_70-35kDa"/>
</dbReference>
<name>A0A3N4IGI2_ASCIM</name>
<keyword evidence="3" id="KW-0539">Nucleus</keyword>
<keyword evidence="2 5" id="KW-0694">RNA-binding</keyword>
<dbReference type="InterPro" id="IPR035979">
    <property type="entry name" value="RBD_domain_sf"/>
</dbReference>
<evidence type="ECO:0000256" key="1">
    <source>
        <dbReference type="ARBA" id="ARBA00004123"/>
    </source>
</evidence>
<dbReference type="GO" id="GO:0071011">
    <property type="term" value="C:precatalytic spliceosome"/>
    <property type="evidence" value="ECO:0007669"/>
    <property type="project" value="TreeGrafter"/>
</dbReference>
<dbReference type="GO" id="GO:0003729">
    <property type="term" value="F:mRNA binding"/>
    <property type="evidence" value="ECO:0007669"/>
    <property type="project" value="TreeGrafter"/>
</dbReference>
<dbReference type="InterPro" id="IPR012677">
    <property type="entry name" value="Nucleotide-bd_a/b_plait_sf"/>
</dbReference>
<dbReference type="GO" id="GO:0071004">
    <property type="term" value="C:U2-type prespliceosome"/>
    <property type="evidence" value="ECO:0007669"/>
    <property type="project" value="TreeGrafter"/>
</dbReference>
<dbReference type="CDD" id="cd12236">
    <property type="entry name" value="RRM_snRNP70"/>
    <property type="match status" value="1"/>
</dbReference>
<dbReference type="SUPFAM" id="SSF54928">
    <property type="entry name" value="RNA-binding domain, RBD"/>
    <property type="match status" value="1"/>
</dbReference>
<dbReference type="AlphaFoldDB" id="A0A3N4IGI2"/>
<keyword evidence="8" id="KW-1185">Reference proteome</keyword>
<dbReference type="EMBL" id="ML119685">
    <property type="protein sequence ID" value="RPA80774.1"/>
    <property type="molecule type" value="Genomic_DNA"/>
</dbReference>